<dbReference type="InterPro" id="IPR011990">
    <property type="entry name" value="TPR-like_helical_dom_sf"/>
</dbReference>
<proteinExistence type="predicted"/>
<comment type="caution">
    <text evidence="4">The sequence shown here is derived from an EMBL/GenBank/DDBJ whole genome shotgun (WGS) entry which is preliminary data.</text>
</comment>
<dbReference type="PANTHER" id="PTHR47926">
    <property type="entry name" value="PENTATRICOPEPTIDE REPEAT-CONTAINING PROTEIN"/>
    <property type="match status" value="1"/>
</dbReference>
<dbReference type="FunFam" id="1.25.40.10:FF:000682">
    <property type="entry name" value="Pentatricopeptide repeat-containing protein At3g16610"/>
    <property type="match status" value="1"/>
</dbReference>
<feature type="repeat" description="PPR" evidence="3">
    <location>
        <begin position="118"/>
        <end position="152"/>
    </location>
</feature>
<dbReference type="AlphaFoldDB" id="A0AAV5BER9"/>
<dbReference type="Gene3D" id="1.25.40.10">
    <property type="entry name" value="Tetratricopeptide repeat domain"/>
    <property type="match status" value="3"/>
</dbReference>
<dbReference type="InterPro" id="IPR046960">
    <property type="entry name" value="PPR_At4g14850-like_plant"/>
</dbReference>
<dbReference type="Proteomes" id="UP001054889">
    <property type="component" value="Unassembled WGS sequence"/>
</dbReference>
<evidence type="ECO:0000256" key="1">
    <source>
        <dbReference type="ARBA" id="ARBA00022737"/>
    </source>
</evidence>
<keyword evidence="5" id="KW-1185">Reference proteome</keyword>
<protein>
    <recommendedName>
        <fullName evidence="6">Pentatricopeptide repeat-containing protein</fullName>
    </recommendedName>
</protein>
<evidence type="ECO:0000313" key="5">
    <source>
        <dbReference type="Proteomes" id="UP001054889"/>
    </source>
</evidence>
<evidence type="ECO:0008006" key="6">
    <source>
        <dbReference type="Google" id="ProtNLM"/>
    </source>
</evidence>
<evidence type="ECO:0000256" key="2">
    <source>
        <dbReference type="ARBA" id="ARBA00022946"/>
    </source>
</evidence>
<sequence length="502" mass="54674">MSVPAPAPAAAAAALQHWNRLIQLAATSGSYADCLRLYTDSLIAAGLHGDAFTFPSLAKSCAALRLPRLGRAVHARAILAGSAVARDAFVRTSLMDMYAKCGCLSDARRLFDETPDRTLVAWNCMVAAYGRNAQVDESVALFNAMRRAGLRPNGSTLVGVLSGCGDSMSAMTLGVCIYGFSVKSGLDSDLPVSNSVLTMLVRCAQLKFARMLFDGMWKKSVVTWSVMASAYLQTRDCVKVFDLFSHLRRAEESIDSVVLVNLAAAAVLFRNLLVAKGVHAVVIKEGFQSQEDLAASLAVRLWLSSRRCKTKVFRPDAIVFTHVLTACSHSGLVEEGLNCFHIMSVEYGIEPSVEHYMCIVDLLCKAGHLSSAMKLFRQMPVQLQNQFLAPLISAHSTHGANSSIEFSTEELWNLEPQNSEHCRNHFQIHPRIAAHGTVLHISSHTGLNKSAFEHYCAEVADGILELGVVALKKQDSRAVNIQIEYQLSPSFHVIVAAPVLNR</sequence>
<dbReference type="InterPro" id="IPR002885">
    <property type="entry name" value="PPR_rpt"/>
</dbReference>
<dbReference type="Pfam" id="PF12854">
    <property type="entry name" value="PPR_1"/>
    <property type="match status" value="1"/>
</dbReference>
<dbReference type="GO" id="GO:0009451">
    <property type="term" value="P:RNA modification"/>
    <property type="evidence" value="ECO:0007669"/>
    <property type="project" value="InterPro"/>
</dbReference>
<dbReference type="Pfam" id="PF01535">
    <property type="entry name" value="PPR"/>
    <property type="match status" value="3"/>
</dbReference>
<accession>A0AAV5BER9</accession>
<reference evidence="4" key="1">
    <citation type="journal article" date="2018" name="DNA Res.">
        <title>Multiple hybrid de novo genome assembly of finger millet, an orphan allotetraploid crop.</title>
        <authorList>
            <person name="Hatakeyama M."/>
            <person name="Aluri S."/>
            <person name="Balachadran M.T."/>
            <person name="Sivarajan S.R."/>
            <person name="Patrignani A."/>
            <person name="Gruter S."/>
            <person name="Poveda L."/>
            <person name="Shimizu-Inatsugi R."/>
            <person name="Baeten J."/>
            <person name="Francoijs K.J."/>
            <person name="Nataraja K.N."/>
            <person name="Reddy Y.A.N."/>
            <person name="Phadnis S."/>
            <person name="Ravikumar R.L."/>
            <person name="Schlapbach R."/>
            <person name="Sreeman S.M."/>
            <person name="Shimizu K.K."/>
        </authorList>
    </citation>
    <scope>NUCLEOTIDE SEQUENCE</scope>
</reference>
<dbReference type="EMBL" id="BQKI01000001">
    <property type="protein sequence ID" value="GJM84989.1"/>
    <property type="molecule type" value="Genomic_DNA"/>
</dbReference>
<keyword evidence="1" id="KW-0677">Repeat</keyword>
<dbReference type="GO" id="GO:0003723">
    <property type="term" value="F:RNA binding"/>
    <property type="evidence" value="ECO:0007669"/>
    <property type="project" value="InterPro"/>
</dbReference>
<dbReference type="Pfam" id="PF13041">
    <property type="entry name" value="PPR_2"/>
    <property type="match status" value="1"/>
</dbReference>
<evidence type="ECO:0000256" key="3">
    <source>
        <dbReference type="PROSITE-ProRule" id="PRU00708"/>
    </source>
</evidence>
<organism evidence="4 5">
    <name type="scientific">Eleusine coracana subsp. coracana</name>
    <dbReference type="NCBI Taxonomy" id="191504"/>
    <lineage>
        <taxon>Eukaryota</taxon>
        <taxon>Viridiplantae</taxon>
        <taxon>Streptophyta</taxon>
        <taxon>Embryophyta</taxon>
        <taxon>Tracheophyta</taxon>
        <taxon>Spermatophyta</taxon>
        <taxon>Magnoliopsida</taxon>
        <taxon>Liliopsida</taxon>
        <taxon>Poales</taxon>
        <taxon>Poaceae</taxon>
        <taxon>PACMAD clade</taxon>
        <taxon>Chloridoideae</taxon>
        <taxon>Cynodonteae</taxon>
        <taxon>Eleusininae</taxon>
        <taxon>Eleusine</taxon>
    </lineage>
</organism>
<keyword evidence="2" id="KW-0809">Transit peptide</keyword>
<evidence type="ECO:0000313" key="4">
    <source>
        <dbReference type="EMBL" id="GJM84989.1"/>
    </source>
</evidence>
<dbReference type="PROSITE" id="PS51375">
    <property type="entry name" value="PPR"/>
    <property type="match status" value="1"/>
</dbReference>
<gene>
    <name evidence="4" type="primary">ga00712</name>
    <name evidence="4" type="ORF">PR202_ga00712</name>
</gene>
<reference evidence="4" key="2">
    <citation type="submission" date="2021-12" db="EMBL/GenBank/DDBJ databases">
        <title>Resequencing data analysis of finger millet.</title>
        <authorList>
            <person name="Hatakeyama M."/>
            <person name="Aluri S."/>
            <person name="Balachadran M.T."/>
            <person name="Sivarajan S.R."/>
            <person name="Poveda L."/>
            <person name="Shimizu-Inatsugi R."/>
            <person name="Schlapbach R."/>
            <person name="Sreeman S.M."/>
            <person name="Shimizu K.K."/>
        </authorList>
    </citation>
    <scope>NUCLEOTIDE SEQUENCE</scope>
</reference>
<name>A0AAV5BER9_ELECO</name>
<dbReference type="NCBIfam" id="TIGR00756">
    <property type="entry name" value="PPR"/>
    <property type="match status" value="2"/>
</dbReference>